<evidence type="ECO:0000313" key="4">
    <source>
        <dbReference type="Proteomes" id="UP000271603"/>
    </source>
</evidence>
<evidence type="ECO:0000313" key="5">
    <source>
        <dbReference type="Proteomes" id="UP000281904"/>
    </source>
</evidence>
<dbReference type="EMBL" id="LR590463">
    <property type="protein sequence ID" value="VTP67429.1"/>
    <property type="molecule type" value="Genomic_DNA"/>
</dbReference>
<dbReference type="Proteomes" id="UP000271603">
    <property type="component" value="Chromosome"/>
</dbReference>
<dbReference type="GeneID" id="77101030"/>
<sequence>MRKVVIIVAITLLVIGFISLSDSELANEARNFLRALLRALF</sequence>
<protein>
    <submittedName>
        <fullName evidence="1">Uncharacterized protein</fullName>
    </submittedName>
</protein>
<evidence type="ECO:0000313" key="6">
    <source>
        <dbReference type="Proteomes" id="UP000307968"/>
    </source>
</evidence>
<proteinExistence type="predicted"/>
<accession>A0A447QJJ2</accession>
<dbReference type="EMBL" id="LR134155">
    <property type="protein sequence ID" value="VEA70255.1"/>
    <property type="molecule type" value="Genomic_DNA"/>
</dbReference>
<evidence type="ECO:0000313" key="2">
    <source>
        <dbReference type="EMBL" id="VEI65127.1"/>
    </source>
</evidence>
<dbReference type="RefSeq" id="WP_255265500.1">
    <property type="nucleotide sequence ID" value="NZ_CAMIPJ010000006.1"/>
</dbReference>
<gene>
    <name evidence="2" type="ORF">NCTC10036_02133</name>
    <name evidence="3" type="ORF">NCTC12971_05103</name>
    <name evidence="1" type="ORF">NCTC9419_01749</name>
</gene>
<organism evidence="1 4">
    <name type="scientific">Serratia rubidaea</name>
    <name type="common">Serratia marinorubra</name>
    <dbReference type="NCBI Taxonomy" id="61652"/>
    <lineage>
        <taxon>Bacteria</taxon>
        <taxon>Pseudomonadati</taxon>
        <taxon>Pseudomonadota</taxon>
        <taxon>Gammaproteobacteria</taxon>
        <taxon>Enterobacterales</taxon>
        <taxon>Yersiniaceae</taxon>
        <taxon>Serratia</taxon>
    </lineage>
</organism>
<dbReference type="Proteomes" id="UP000307968">
    <property type="component" value="Chromosome"/>
</dbReference>
<evidence type="ECO:0000313" key="3">
    <source>
        <dbReference type="EMBL" id="VTP67429.1"/>
    </source>
</evidence>
<dbReference type="STRING" id="61652.AXX16_1115"/>
<evidence type="ECO:0000313" key="1">
    <source>
        <dbReference type="EMBL" id="VEA70255.1"/>
    </source>
</evidence>
<dbReference type="AlphaFoldDB" id="A0A447QJJ2"/>
<name>A0A447QJJ2_SERRU</name>
<dbReference type="EMBL" id="LR134493">
    <property type="protein sequence ID" value="VEI65127.1"/>
    <property type="molecule type" value="Genomic_DNA"/>
</dbReference>
<reference evidence="4 5" key="1">
    <citation type="submission" date="2018-12" db="EMBL/GenBank/DDBJ databases">
        <authorList>
            <consortium name="Pathogen Informatics"/>
        </authorList>
    </citation>
    <scope>NUCLEOTIDE SEQUENCE [LARGE SCALE GENOMIC DNA]</scope>
    <source>
        <strain evidence="2 5">NCTC10036</strain>
        <strain evidence="3 6">NCTC12971</strain>
        <strain evidence="1 4">NCTC9419</strain>
    </source>
</reference>
<dbReference type="Proteomes" id="UP000281904">
    <property type="component" value="Chromosome"/>
</dbReference>